<accession>A0AAW9JQE5</accession>
<dbReference type="AlphaFoldDB" id="A0AAW9JQE5"/>
<organism evidence="2 3">
    <name type="scientific">Carnobacterium maltaromaticum</name>
    <name type="common">Carnobacterium piscicola</name>
    <dbReference type="NCBI Taxonomy" id="2751"/>
    <lineage>
        <taxon>Bacteria</taxon>
        <taxon>Bacillati</taxon>
        <taxon>Bacillota</taxon>
        <taxon>Bacilli</taxon>
        <taxon>Lactobacillales</taxon>
        <taxon>Carnobacteriaceae</taxon>
        <taxon>Carnobacterium</taxon>
    </lineage>
</organism>
<evidence type="ECO:0000256" key="1">
    <source>
        <dbReference type="SAM" id="Phobius"/>
    </source>
</evidence>
<dbReference type="EMBL" id="JAVBVO010000002">
    <property type="protein sequence ID" value="MDZ5757539.1"/>
    <property type="molecule type" value="Genomic_DNA"/>
</dbReference>
<dbReference type="Proteomes" id="UP001290462">
    <property type="component" value="Unassembled WGS sequence"/>
</dbReference>
<keyword evidence="1" id="KW-1133">Transmembrane helix</keyword>
<feature type="transmembrane region" description="Helical" evidence="1">
    <location>
        <begin position="14"/>
        <end position="30"/>
    </location>
</feature>
<evidence type="ECO:0000313" key="2">
    <source>
        <dbReference type="EMBL" id="MDZ5757539.1"/>
    </source>
</evidence>
<reference evidence="2" key="1">
    <citation type="submission" date="2023-08" db="EMBL/GenBank/DDBJ databases">
        <title>Genomic characterization of piscicolin 126 produced by Carnobacterium maltaromaticum CM22 strain isolated from salmon (Salmo salar).</title>
        <authorList>
            <person name="Gonzalez-Gragera E."/>
            <person name="Garcia-Lopez J.D."/>
            <person name="Teso-Perez C."/>
            <person name="Gimenez-Hernandez I."/>
            <person name="Peralta-Sanchez J.M."/>
            <person name="Valdivia E."/>
            <person name="Montalban-Lopez M."/>
            <person name="Martin-Platero A.M."/>
            <person name="Banos A."/>
            <person name="Martinez-Bueno M."/>
        </authorList>
    </citation>
    <scope>NUCLEOTIDE SEQUENCE</scope>
    <source>
        <strain evidence="2">CM22</strain>
    </source>
</reference>
<proteinExistence type="predicted"/>
<evidence type="ECO:0000313" key="3">
    <source>
        <dbReference type="Proteomes" id="UP001290462"/>
    </source>
</evidence>
<feature type="transmembrane region" description="Helical" evidence="1">
    <location>
        <begin position="42"/>
        <end position="61"/>
    </location>
</feature>
<name>A0AAW9JQE5_CARML</name>
<keyword evidence="1" id="KW-0812">Transmembrane</keyword>
<comment type="caution">
    <text evidence="2">The sequence shown here is derived from an EMBL/GenBank/DDBJ whole genome shotgun (WGS) entry which is preliminary data.</text>
</comment>
<protein>
    <submittedName>
        <fullName evidence="2">Uncharacterized protein</fullName>
    </submittedName>
</protein>
<keyword evidence="1" id="KW-0472">Membrane</keyword>
<sequence>MSFANLGSFMSNDFPILIAALFCFFALKAWKGQDWLKFGGSLVFAAIIIAVAKGADIWSFVNGILKWFGLNL</sequence>
<dbReference type="RefSeq" id="WP_010052857.1">
    <property type="nucleotide sequence ID" value="NZ_JAVBVO010000002.1"/>
</dbReference>
<gene>
    <name evidence="2" type="ORF">RAK27_02600</name>
</gene>